<name>A0AAN7M7C8_TRANT</name>
<accession>A0AAN7M7C8</accession>
<gene>
    <name evidence="2" type="ORF">SAY86_004205</name>
</gene>
<sequence length="81" mass="9096">MVSVNLGRESMQWRGPSYSTCPPNEIASLDSFKAAAGTREGAEDHLLPHFATVGSQKKVKLRGRRKKEKQISRLPRSCEQR</sequence>
<comment type="caution">
    <text evidence="2">The sequence shown here is derived from an EMBL/GenBank/DDBJ whole genome shotgun (WGS) entry which is preliminary data.</text>
</comment>
<keyword evidence="3" id="KW-1185">Reference proteome</keyword>
<protein>
    <submittedName>
        <fullName evidence="2">Uncharacterized protein</fullName>
    </submittedName>
</protein>
<evidence type="ECO:0000256" key="1">
    <source>
        <dbReference type="SAM" id="MobiDB-lite"/>
    </source>
</evidence>
<dbReference type="AlphaFoldDB" id="A0AAN7M7C8"/>
<feature type="region of interest" description="Disordered" evidence="1">
    <location>
        <begin position="55"/>
        <end position="81"/>
    </location>
</feature>
<evidence type="ECO:0000313" key="2">
    <source>
        <dbReference type="EMBL" id="KAK4804388.1"/>
    </source>
</evidence>
<evidence type="ECO:0000313" key="3">
    <source>
        <dbReference type="Proteomes" id="UP001346149"/>
    </source>
</evidence>
<feature type="compositionally biased region" description="Basic residues" evidence="1">
    <location>
        <begin position="57"/>
        <end position="68"/>
    </location>
</feature>
<organism evidence="2 3">
    <name type="scientific">Trapa natans</name>
    <name type="common">Water chestnut</name>
    <dbReference type="NCBI Taxonomy" id="22666"/>
    <lineage>
        <taxon>Eukaryota</taxon>
        <taxon>Viridiplantae</taxon>
        <taxon>Streptophyta</taxon>
        <taxon>Embryophyta</taxon>
        <taxon>Tracheophyta</taxon>
        <taxon>Spermatophyta</taxon>
        <taxon>Magnoliopsida</taxon>
        <taxon>eudicotyledons</taxon>
        <taxon>Gunneridae</taxon>
        <taxon>Pentapetalae</taxon>
        <taxon>rosids</taxon>
        <taxon>malvids</taxon>
        <taxon>Myrtales</taxon>
        <taxon>Lythraceae</taxon>
        <taxon>Trapa</taxon>
    </lineage>
</organism>
<proteinExistence type="predicted"/>
<dbReference type="Proteomes" id="UP001346149">
    <property type="component" value="Unassembled WGS sequence"/>
</dbReference>
<dbReference type="EMBL" id="JAXQNO010000001">
    <property type="protein sequence ID" value="KAK4804388.1"/>
    <property type="molecule type" value="Genomic_DNA"/>
</dbReference>
<reference evidence="2 3" key="1">
    <citation type="journal article" date="2023" name="Hortic Res">
        <title>Pangenome of water caltrop reveals structural variations and asymmetric subgenome divergence after allopolyploidization.</title>
        <authorList>
            <person name="Zhang X."/>
            <person name="Chen Y."/>
            <person name="Wang L."/>
            <person name="Yuan Y."/>
            <person name="Fang M."/>
            <person name="Shi L."/>
            <person name="Lu R."/>
            <person name="Comes H.P."/>
            <person name="Ma Y."/>
            <person name="Chen Y."/>
            <person name="Huang G."/>
            <person name="Zhou Y."/>
            <person name="Zheng Z."/>
            <person name="Qiu Y."/>
        </authorList>
    </citation>
    <scope>NUCLEOTIDE SEQUENCE [LARGE SCALE GENOMIC DNA]</scope>
    <source>
        <strain evidence="2">F231</strain>
    </source>
</reference>